<name>A0AA48P814_9VIRU</name>
<proteinExistence type="predicted"/>
<reference evidence="1" key="2">
    <citation type="submission" date="2023-01" db="EMBL/GenBank/DDBJ databases">
        <authorList>
            <person name="Rosani U."/>
            <person name="Delmont T.O."/>
            <person name="Gaia M."/>
            <person name="Krupovic M."/>
        </authorList>
    </citation>
    <scope>NUCLEOTIDE SEQUENCE</scope>
    <source>
        <strain evidence="1">MalacoHV4/Med/2018 155</strain>
    </source>
</reference>
<evidence type="ECO:0000313" key="1">
    <source>
        <dbReference type="EMBL" id="DBA11627.1"/>
    </source>
</evidence>
<accession>A0AA48P814</accession>
<reference evidence="1" key="1">
    <citation type="journal article" date="2023" name="Front. Mar. Sci.">
        <title>Tracing the invertebrate herpesviruses in the global sequence datasets.</title>
        <authorList>
            <person name="Rosani U."/>
            <person name="Gaia M."/>
            <person name="Delmont T.O."/>
            <person name="Krupovic M."/>
        </authorList>
    </citation>
    <scope>NUCLEOTIDE SEQUENCE</scope>
    <source>
        <strain evidence="1">MalacoHV4/Med/2018 155</strain>
    </source>
</reference>
<sequence length="135" mass="14910">MVIQLAMVIQVAFDHGHVIVGIYVVNTVFPQSIVVTENMLAAYVYRTTNIPDQSVEWTWQAAGHSFHVSTIISSYHLASCVLFCRPTRLVGYFDWAGSPAVEVIAFTPASYDIHVGQAALDMVACRRKVPLVLSI</sequence>
<dbReference type="EMBL" id="BK063066">
    <property type="protein sequence ID" value="DBA11627.1"/>
    <property type="molecule type" value="Genomic_DNA"/>
</dbReference>
<organism evidence="1">
    <name type="scientific">Malaco herpesvirus 4</name>
    <dbReference type="NCBI Taxonomy" id="3031800"/>
    <lineage>
        <taxon>Viruses</taxon>
        <taxon>Duplodnaviria</taxon>
        <taxon>Heunggongvirae</taxon>
        <taxon>Peploviricota</taxon>
        <taxon>Herviviricetes</taxon>
        <taxon>Herpesvirales</taxon>
        <taxon>Malacoherpesviridae</taxon>
    </lineage>
</organism>
<protein>
    <submittedName>
        <fullName evidence="1">ORF13</fullName>
    </submittedName>
</protein>